<feature type="compositionally biased region" description="Basic and acidic residues" evidence="1">
    <location>
        <begin position="412"/>
        <end position="422"/>
    </location>
</feature>
<keyword evidence="5" id="KW-1185">Reference proteome</keyword>
<feature type="region of interest" description="Disordered" evidence="1">
    <location>
        <begin position="260"/>
        <end position="291"/>
    </location>
</feature>
<dbReference type="Proteomes" id="UP000245119">
    <property type="component" value="Linkage Group LG9"/>
</dbReference>
<keyword evidence="2" id="KW-0472">Membrane</keyword>
<dbReference type="OrthoDB" id="6132182at2759"/>
<dbReference type="PRINTS" id="PR00453">
    <property type="entry name" value="VWFADOMAIN"/>
</dbReference>
<gene>
    <name evidence="4" type="ORF">C0Q70_15010</name>
</gene>
<feature type="compositionally biased region" description="Low complexity" evidence="1">
    <location>
        <begin position="527"/>
        <end position="539"/>
    </location>
</feature>
<dbReference type="Pfam" id="PF00092">
    <property type="entry name" value="VWA"/>
    <property type="match status" value="1"/>
</dbReference>
<dbReference type="CDD" id="cd01450">
    <property type="entry name" value="vWFA_subfamily_ECM"/>
    <property type="match status" value="1"/>
</dbReference>
<dbReference type="InterPro" id="IPR036465">
    <property type="entry name" value="vWFA_dom_sf"/>
</dbReference>
<keyword evidence="2" id="KW-1133">Transmembrane helix</keyword>
<evidence type="ECO:0000259" key="3">
    <source>
        <dbReference type="PROSITE" id="PS50234"/>
    </source>
</evidence>
<feature type="compositionally biased region" description="Polar residues" evidence="1">
    <location>
        <begin position="474"/>
        <end position="484"/>
    </location>
</feature>
<dbReference type="SUPFAM" id="SSF53300">
    <property type="entry name" value="vWA-like"/>
    <property type="match status" value="1"/>
</dbReference>
<keyword evidence="2" id="KW-0812">Transmembrane</keyword>
<reference evidence="4 5" key="1">
    <citation type="submission" date="2018-04" db="EMBL/GenBank/DDBJ databases">
        <title>The genome of golden apple snail Pomacea canaliculata provides insight into stress tolerance and invasive adaptation.</title>
        <authorList>
            <person name="Liu C."/>
            <person name="Liu B."/>
            <person name="Ren Y."/>
            <person name="Zhang Y."/>
            <person name="Wang H."/>
            <person name="Li S."/>
            <person name="Jiang F."/>
            <person name="Yin L."/>
            <person name="Zhang G."/>
            <person name="Qian W."/>
            <person name="Fan W."/>
        </authorList>
    </citation>
    <scope>NUCLEOTIDE SEQUENCE [LARGE SCALE GENOMIC DNA]</scope>
    <source>
        <strain evidence="4">SZHN2017</strain>
        <tissue evidence="4">Muscle</tissue>
    </source>
</reference>
<proteinExistence type="predicted"/>
<feature type="region of interest" description="Disordered" evidence="1">
    <location>
        <begin position="361"/>
        <end position="390"/>
    </location>
</feature>
<organism evidence="4 5">
    <name type="scientific">Pomacea canaliculata</name>
    <name type="common">Golden apple snail</name>
    <dbReference type="NCBI Taxonomy" id="400727"/>
    <lineage>
        <taxon>Eukaryota</taxon>
        <taxon>Metazoa</taxon>
        <taxon>Spiralia</taxon>
        <taxon>Lophotrochozoa</taxon>
        <taxon>Mollusca</taxon>
        <taxon>Gastropoda</taxon>
        <taxon>Caenogastropoda</taxon>
        <taxon>Architaenioglossa</taxon>
        <taxon>Ampullarioidea</taxon>
        <taxon>Ampullariidae</taxon>
        <taxon>Pomacea</taxon>
    </lineage>
</organism>
<feature type="compositionally biased region" description="Polar residues" evidence="1">
    <location>
        <begin position="265"/>
        <end position="282"/>
    </location>
</feature>
<sequence>MRKTTTCNRTDLVIVLDSSYSVKRPQFDQAKSFLIKMVKNLTISQEDVRVAVVRYENDVDVILSLDNSSDSSTVEEAISRMEHKAKPGTHTGKALKEVREKDRQLVLMHCLTSQSNVLMQVLERDIKGQTAKRVVMTITDGESTDFDETEYQATQLRGEGVRLVWLFVFEKSEEMEYEKSEMEKNGDPTVTVRRFDDLGDDLVSKMLEISCQDLTDTPTTAVPETSTVSATLFPETSSSPTETVSVTSARITTTVLETAGPDTLSVPTTSAFSSPTKPTSETARPATTAPGISVKPAATASETYFASKTNFPESSTISTNTIPETSTKTRTLLLEISSHPTTIVPETSSHPTAVISITKDTASTHDASTSTAGPKGAMTENSSTITPPRGKDVEALTRNVASFVTEDVKNVTDTEISERKQESIQSEAFTHAKDADRESQQSEVTEAFTQVKDVDNSAGTETFSPVADKESSTEKQTSSVSETSLLIEDPKNATEAQPLWMADADSAWRMDKDQGNHTKSEQPSPETGSTSTAFTTTSTWLERSQETVHGESVTTPNDSETEKGQQWPIYAGVGSGSVAVAMVTAARIGYGLWRRKMTFMSNDIEMQKFT</sequence>
<evidence type="ECO:0000256" key="1">
    <source>
        <dbReference type="SAM" id="MobiDB-lite"/>
    </source>
</evidence>
<dbReference type="PANTHER" id="PTHR24020:SF20">
    <property type="entry name" value="PH DOMAIN-CONTAINING PROTEIN"/>
    <property type="match status" value="1"/>
</dbReference>
<dbReference type="SMART" id="SM00327">
    <property type="entry name" value="VWA"/>
    <property type="match status" value="1"/>
</dbReference>
<dbReference type="InterPro" id="IPR050525">
    <property type="entry name" value="ECM_Assembly_Org"/>
</dbReference>
<dbReference type="EMBL" id="PZQS01000009">
    <property type="protein sequence ID" value="PVD24527.1"/>
    <property type="molecule type" value="Genomic_DNA"/>
</dbReference>
<dbReference type="Gene3D" id="3.40.50.410">
    <property type="entry name" value="von Willebrand factor, type A domain"/>
    <property type="match status" value="1"/>
</dbReference>
<evidence type="ECO:0000313" key="4">
    <source>
        <dbReference type="EMBL" id="PVD24527.1"/>
    </source>
</evidence>
<name>A0A2T7NTM0_POMCA</name>
<feature type="compositionally biased region" description="Low complexity" evidence="1">
    <location>
        <begin position="361"/>
        <end position="372"/>
    </location>
</feature>
<dbReference type="PANTHER" id="PTHR24020">
    <property type="entry name" value="COLLAGEN ALPHA"/>
    <property type="match status" value="1"/>
</dbReference>
<feature type="compositionally biased region" description="Basic and acidic residues" evidence="1">
    <location>
        <begin position="430"/>
        <end position="440"/>
    </location>
</feature>
<feature type="domain" description="VWFA" evidence="3">
    <location>
        <begin position="11"/>
        <end position="206"/>
    </location>
</feature>
<protein>
    <recommendedName>
        <fullName evidence="3">VWFA domain-containing protein</fullName>
    </recommendedName>
</protein>
<feature type="region of interest" description="Disordered" evidence="1">
    <location>
        <begin position="511"/>
        <end position="563"/>
    </location>
</feature>
<accession>A0A2T7NTM0</accession>
<feature type="compositionally biased region" description="Basic and acidic residues" evidence="1">
    <location>
        <begin position="511"/>
        <end position="520"/>
    </location>
</feature>
<evidence type="ECO:0000313" key="5">
    <source>
        <dbReference type="Proteomes" id="UP000245119"/>
    </source>
</evidence>
<dbReference type="AlphaFoldDB" id="A0A2T7NTM0"/>
<feature type="region of interest" description="Disordered" evidence="1">
    <location>
        <begin position="412"/>
        <end position="498"/>
    </location>
</feature>
<comment type="caution">
    <text evidence="4">The sequence shown here is derived from an EMBL/GenBank/DDBJ whole genome shotgun (WGS) entry which is preliminary data.</text>
</comment>
<evidence type="ECO:0000256" key="2">
    <source>
        <dbReference type="SAM" id="Phobius"/>
    </source>
</evidence>
<dbReference type="PROSITE" id="PS50234">
    <property type="entry name" value="VWFA"/>
    <property type="match status" value="1"/>
</dbReference>
<dbReference type="InterPro" id="IPR002035">
    <property type="entry name" value="VWF_A"/>
</dbReference>
<feature type="transmembrane region" description="Helical" evidence="2">
    <location>
        <begin position="567"/>
        <end position="590"/>
    </location>
</feature>